<dbReference type="GO" id="GO:0046983">
    <property type="term" value="F:protein dimerization activity"/>
    <property type="evidence" value="ECO:0007669"/>
    <property type="project" value="InterPro"/>
</dbReference>
<dbReference type="PANTHER" id="PTHR46665">
    <property type="entry name" value="TRANSCRIPTION FACTOR BHLH041-RELATED-RELATED"/>
    <property type="match status" value="1"/>
</dbReference>
<evidence type="ECO:0000256" key="4">
    <source>
        <dbReference type="SAM" id="Coils"/>
    </source>
</evidence>
<dbReference type="PROSITE" id="PS50888">
    <property type="entry name" value="BHLH"/>
    <property type="match status" value="1"/>
</dbReference>
<dbReference type="InterPro" id="IPR044658">
    <property type="entry name" value="bHLH92/bHLH041-like"/>
</dbReference>
<dbReference type="RefSeq" id="XP_039130793.1">
    <property type="nucleotide sequence ID" value="XM_039274859.1"/>
</dbReference>
<keyword evidence="3" id="KW-0804">Transcription</keyword>
<evidence type="ECO:0000256" key="3">
    <source>
        <dbReference type="ARBA" id="ARBA00023163"/>
    </source>
</evidence>
<keyword evidence="7" id="KW-1185">Reference proteome</keyword>
<feature type="compositionally biased region" description="Low complexity" evidence="5">
    <location>
        <begin position="1"/>
        <end position="11"/>
    </location>
</feature>
<feature type="domain" description="BHLH" evidence="6">
    <location>
        <begin position="77"/>
        <end position="128"/>
    </location>
</feature>
<dbReference type="Proteomes" id="UP001515500">
    <property type="component" value="Chromosome 8"/>
</dbReference>
<feature type="region of interest" description="Disordered" evidence="5">
    <location>
        <begin position="1"/>
        <end position="47"/>
    </location>
</feature>
<dbReference type="SMART" id="SM00353">
    <property type="entry name" value="HLH"/>
    <property type="match status" value="1"/>
</dbReference>
<evidence type="ECO:0000313" key="8">
    <source>
        <dbReference type="RefSeq" id="XP_039130793.1"/>
    </source>
</evidence>
<dbReference type="InterPro" id="IPR011598">
    <property type="entry name" value="bHLH_dom"/>
</dbReference>
<comment type="similarity">
    <text evidence="1">Belongs to the bHLH protein family.</text>
</comment>
<evidence type="ECO:0000313" key="7">
    <source>
        <dbReference type="Proteomes" id="UP001515500"/>
    </source>
</evidence>
<evidence type="ECO:0000259" key="6">
    <source>
        <dbReference type="PROSITE" id="PS50888"/>
    </source>
</evidence>
<feature type="compositionally biased region" description="Pro residues" evidence="5">
    <location>
        <begin position="12"/>
        <end position="27"/>
    </location>
</feature>
<keyword evidence="2" id="KW-0805">Transcription regulation</keyword>
<dbReference type="CDD" id="cd00083">
    <property type="entry name" value="bHLH_SF"/>
    <property type="match status" value="1"/>
</dbReference>
<gene>
    <name evidence="8" type="primary">LOC120267157</name>
</gene>
<evidence type="ECO:0000256" key="2">
    <source>
        <dbReference type="ARBA" id="ARBA00023015"/>
    </source>
</evidence>
<keyword evidence="4" id="KW-0175">Coiled coil</keyword>
<dbReference type="AlphaFoldDB" id="A0AB40BTL6"/>
<evidence type="ECO:0000256" key="1">
    <source>
        <dbReference type="ARBA" id="ARBA00005510"/>
    </source>
</evidence>
<protein>
    <submittedName>
        <fullName evidence="8">Transcription factor BHLH148-like</fullName>
    </submittedName>
</protein>
<reference evidence="8" key="1">
    <citation type="submission" date="2025-08" db="UniProtKB">
        <authorList>
            <consortium name="RefSeq"/>
        </authorList>
    </citation>
    <scope>IDENTIFICATION</scope>
</reference>
<feature type="coiled-coil region" evidence="4">
    <location>
        <begin position="125"/>
        <end position="152"/>
    </location>
</feature>
<dbReference type="Gene3D" id="4.10.280.10">
    <property type="entry name" value="Helix-loop-helix DNA-binding domain"/>
    <property type="match status" value="1"/>
</dbReference>
<evidence type="ECO:0000256" key="5">
    <source>
        <dbReference type="SAM" id="MobiDB-lite"/>
    </source>
</evidence>
<dbReference type="GeneID" id="120267157"/>
<name>A0AB40BTL6_DIOCR</name>
<dbReference type="Pfam" id="PF00010">
    <property type="entry name" value="HLH"/>
    <property type="match status" value="1"/>
</dbReference>
<accession>A0AB40BTL6</accession>
<proteinExistence type="inferred from homology"/>
<dbReference type="PANTHER" id="PTHR46665:SF6">
    <property type="entry name" value="TRANSCRIPTION FACTOR BHLH92"/>
    <property type="match status" value="1"/>
</dbReference>
<dbReference type="SUPFAM" id="SSF47459">
    <property type="entry name" value="HLH, helix-loop-helix DNA-binding domain"/>
    <property type="match status" value="1"/>
</dbReference>
<sequence length="213" mass="24166">MDPFSSWDWVPSPDPPTSPPVVKPPPGSSFMSYTGPSSSYFPTERGQHKPSLQLNVMEFLKKIPVSKQEDYKEQKDNRVFKRMTRERLRRERLSQGYADLYSMLPGLIIKKVTKNSIVDSVIEYLRDMEANVEGLMRHNKELKEKIGKDEEKGEMKFKISVGETSTAIDSVIETLRCLKEMDVKAHSIISEFSKEEGYVVVGVDDSKAAVADA</sequence>
<dbReference type="InterPro" id="IPR036638">
    <property type="entry name" value="HLH_DNA-bd_sf"/>
</dbReference>
<organism evidence="7 8">
    <name type="scientific">Dioscorea cayennensis subsp. rotundata</name>
    <name type="common">White Guinea yam</name>
    <name type="synonym">Dioscorea rotundata</name>
    <dbReference type="NCBI Taxonomy" id="55577"/>
    <lineage>
        <taxon>Eukaryota</taxon>
        <taxon>Viridiplantae</taxon>
        <taxon>Streptophyta</taxon>
        <taxon>Embryophyta</taxon>
        <taxon>Tracheophyta</taxon>
        <taxon>Spermatophyta</taxon>
        <taxon>Magnoliopsida</taxon>
        <taxon>Liliopsida</taxon>
        <taxon>Dioscoreales</taxon>
        <taxon>Dioscoreaceae</taxon>
        <taxon>Dioscorea</taxon>
    </lineage>
</organism>
<feature type="compositionally biased region" description="Polar residues" evidence="5">
    <location>
        <begin position="30"/>
        <end position="41"/>
    </location>
</feature>